<organism evidence="3">
    <name type="scientific">Caenorhabditis remanei</name>
    <name type="common">Caenorhabditis vulgaris</name>
    <dbReference type="NCBI Taxonomy" id="31234"/>
    <lineage>
        <taxon>Eukaryota</taxon>
        <taxon>Metazoa</taxon>
        <taxon>Ecdysozoa</taxon>
        <taxon>Nematoda</taxon>
        <taxon>Chromadorea</taxon>
        <taxon>Rhabditida</taxon>
        <taxon>Rhabditina</taxon>
        <taxon>Rhabditomorpha</taxon>
        <taxon>Rhabditoidea</taxon>
        <taxon>Rhabditidae</taxon>
        <taxon>Peloderinae</taxon>
        <taxon>Caenorhabditis</taxon>
    </lineage>
</organism>
<keyword evidence="1" id="KW-0812">Transmembrane</keyword>
<dbReference type="PANTHER" id="PTHR46000:SF9">
    <property type="entry name" value="SEVEN TM RECEPTOR"/>
    <property type="match status" value="1"/>
</dbReference>
<dbReference type="HOGENOM" id="CLU_036335_4_1_1"/>
<reference evidence="2" key="1">
    <citation type="submission" date="2007-07" db="EMBL/GenBank/DDBJ databases">
        <title>PCAP assembly of the Caenorhabditis remanei genome.</title>
        <authorList>
            <consortium name="The Caenorhabditis remanei Sequencing Consortium"/>
            <person name="Wilson R.K."/>
        </authorList>
    </citation>
    <scope>NUCLEOTIDE SEQUENCE [LARGE SCALE GENOMIC DNA]</scope>
    <source>
        <strain evidence="2">PB4641</strain>
    </source>
</reference>
<evidence type="ECO:0008006" key="4">
    <source>
        <dbReference type="Google" id="ProtNLM"/>
    </source>
</evidence>
<keyword evidence="1" id="KW-1133">Transmembrane helix</keyword>
<feature type="transmembrane region" description="Helical" evidence="1">
    <location>
        <begin position="6"/>
        <end position="35"/>
    </location>
</feature>
<feature type="transmembrane region" description="Helical" evidence="1">
    <location>
        <begin position="97"/>
        <end position="117"/>
    </location>
</feature>
<protein>
    <recommendedName>
        <fullName evidence="4">Seven TM Receptor</fullName>
    </recommendedName>
</protein>
<dbReference type="OrthoDB" id="5819992at2759"/>
<feature type="transmembrane region" description="Helical" evidence="1">
    <location>
        <begin position="138"/>
        <end position="158"/>
    </location>
</feature>
<feature type="transmembrane region" description="Helical" evidence="1">
    <location>
        <begin position="249"/>
        <end position="273"/>
    </location>
</feature>
<dbReference type="PANTHER" id="PTHR46000">
    <property type="entry name" value="SEVEN TM RECEPTOR-RELATED"/>
    <property type="match status" value="1"/>
</dbReference>
<feature type="transmembrane region" description="Helical" evidence="1">
    <location>
        <begin position="47"/>
        <end position="66"/>
    </location>
</feature>
<dbReference type="SUPFAM" id="SSF81321">
    <property type="entry name" value="Family A G protein-coupled receptor-like"/>
    <property type="match status" value="1"/>
</dbReference>
<dbReference type="AlphaFoldDB" id="E3NDX7"/>
<feature type="transmembrane region" description="Helical" evidence="1">
    <location>
        <begin position="203"/>
        <end position="228"/>
    </location>
</feature>
<feature type="transmembrane region" description="Helical" evidence="1">
    <location>
        <begin position="285"/>
        <end position="307"/>
    </location>
</feature>
<keyword evidence="1" id="KW-0472">Membrane</keyword>
<evidence type="ECO:0000256" key="1">
    <source>
        <dbReference type="SAM" id="Phobius"/>
    </source>
</evidence>
<dbReference type="EMBL" id="DS268615">
    <property type="protein sequence ID" value="EFO94185.1"/>
    <property type="molecule type" value="Genomic_DNA"/>
</dbReference>
<keyword evidence="3" id="KW-1185">Reference proteome</keyword>
<dbReference type="InterPro" id="IPR019428">
    <property type="entry name" value="7TM_GPCR_serpentine_rcpt_Str"/>
</dbReference>
<evidence type="ECO:0000313" key="3">
    <source>
        <dbReference type="Proteomes" id="UP000008281"/>
    </source>
</evidence>
<proteinExistence type="predicted"/>
<dbReference type="Pfam" id="PF10326">
    <property type="entry name" value="7TM_GPCR_Str"/>
    <property type="match status" value="1"/>
</dbReference>
<dbReference type="Proteomes" id="UP000008281">
    <property type="component" value="Unassembled WGS sequence"/>
</dbReference>
<dbReference type="STRING" id="31234.E3NDX7"/>
<dbReference type="InParanoid" id="E3NDX7"/>
<accession>E3NDX7</accession>
<sequence>MTMTYLFWVSLAQTVGKFAFATTTLSGLVLIYFNFFEVKKIFGTYKYLMVIFTSMGIGLATLEMVFHPNLHFYNIGYVYFTLSEPFKLSTGTLTRFLGIYAGVYCLTISLLAVQFIYRYWAVFSLNKMQYFQGWKSSIWIVYCFFFGVQWYIGVYYLLEPDSVTKEYFKEEMLQRYSVVSNDLPFRAFMAYDPVDRTIRWVNWLFAFIVTAIMAFQYGIMIYCGWAMYSGMEEKMRNFSSALKHHHNQLFKTLVFQISTPTIFLFSPLVLVIYLPFFDIELSFPAGATVCAFNFYPAVDVVIVLYVVTEYRVAAKKYLNIIRNQFKSSSSKYAENNQQTQQTYQLSTLPA</sequence>
<name>E3NDX7_CAERE</name>
<evidence type="ECO:0000313" key="2">
    <source>
        <dbReference type="EMBL" id="EFO94185.1"/>
    </source>
</evidence>
<gene>
    <name evidence="2" type="ORF">CRE_30438</name>
</gene>